<dbReference type="HOGENOM" id="CLU_3143652_0_0_1"/>
<feature type="chain" id="PRO_5003605814" evidence="1">
    <location>
        <begin position="19"/>
        <end position="49"/>
    </location>
</feature>
<dbReference type="GeneID" id="13542425"/>
<accession>H6QUF5</accession>
<dbReference type="VEuPathDB" id="FungiDB:PGTG_22424"/>
<dbReference type="AlphaFoldDB" id="H6QUF5"/>
<name>H6QUF5_PUCGT</name>
<organism evidence="2 3">
    <name type="scientific">Puccinia graminis f. sp. tritici (strain CRL 75-36-700-3 / race SCCL)</name>
    <name type="common">Black stem rust fungus</name>
    <dbReference type="NCBI Taxonomy" id="418459"/>
    <lineage>
        <taxon>Eukaryota</taxon>
        <taxon>Fungi</taxon>
        <taxon>Dikarya</taxon>
        <taxon>Basidiomycota</taxon>
        <taxon>Pucciniomycotina</taxon>
        <taxon>Pucciniomycetes</taxon>
        <taxon>Pucciniales</taxon>
        <taxon>Pucciniaceae</taxon>
        <taxon>Puccinia</taxon>
    </lineage>
</organism>
<dbReference type="KEGG" id="pgr:PGTG_22424"/>
<dbReference type="InParanoid" id="H6QUF5"/>
<dbReference type="RefSeq" id="XP_003888858.1">
    <property type="nucleotide sequence ID" value="XM_003888809.1"/>
</dbReference>
<dbReference type="Proteomes" id="UP000008783">
    <property type="component" value="Unassembled WGS sequence"/>
</dbReference>
<sequence>MFCKILTVIAICLAALAATKPVPENDCPTGSDCFEIGVSEGLFVPSPVN</sequence>
<keyword evidence="3" id="KW-1185">Reference proteome</keyword>
<feature type="signal peptide" evidence="1">
    <location>
        <begin position="1"/>
        <end position="18"/>
    </location>
</feature>
<protein>
    <submittedName>
        <fullName evidence="2">Uncharacterized protein</fullName>
    </submittedName>
</protein>
<keyword evidence="1" id="KW-0732">Signal</keyword>
<reference evidence="3" key="1">
    <citation type="journal article" date="2011" name="Proc. Natl. Acad. Sci. U.S.A.">
        <title>Obligate biotrophy features unraveled by the genomic analysis of rust fungi.</title>
        <authorList>
            <person name="Duplessis S."/>
            <person name="Cuomo C.A."/>
            <person name="Lin Y.-C."/>
            <person name="Aerts A."/>
            <person name="Tisserant E."/>
            <person name="Veneault-Fourrey C."/>
            <person name="Joly D.L."/>
            <person name="Hacquard S."/>
            <person name="Amselem J."/>
            <person name="Cantarel B.L."/>
            <person name="Chiu R."/>
            <person name="Coutinho P.M."/>
            <person name="Feau N."/>
            <person name="Field M."/>
            <person name="Frey P."/>
            <person name="Gelhaye E."/>
            <person name="Goldberg J."/>
            <person name="Grabherr M.G."/>
            <person name="Kodira C.D."/>
            <person name="Kohler A."/>
            <person name="Kuees U."/>
            <person name="Lindquist E.A."/>
            <person name="Lucas S.M."/>
            <person name="Mago R."/>
            <person name="Mauceli E."/>
            <person name="Morin E."/>
            <person name="Murat C."/>
            <person name="Pangilinan J.L."/>
            <person name="Park R."/>
            <person name="Pearson M."/>
            <person name="Quesneville H."/>
            <person name="Rouhier N."/>
            <person name="Sakthikumar S."/>
            <person name="Salamov A.A."/>
            <person name="Schmutz J."/>
            <person name="Selles B."/>
            <person name="Shapiro H."/>
            <person name="Tanguay P."/>
            <person name="Tuskan G.A."/>
            <person name="Henrissat B."/>
            <person name="Van de Peer Y."/>
            <person name="Rouze P."/>
            <person name="Ellis J.G."/>
            <person name="Dodds P.N."/>
            <person name="Schein J.E."/>
            <person name="Zhong S."/>
            <person name="Hamelin R.C."/>
            <person name="Grigoriev I.V."/>
            <person name="Szabo L.J."/>
            <person name="Martin F."/>
        </authorList>
    </citation>
    <scope>NUCLEOTIDE SEQUENCE [LARGE SCALE GENOMIC DNA]</scope>
    <source>
        <strain evidence="3">CRL 75-36-700-3 / race SCCL</strain>
    </source>
</reference>
<evidence type="ECO:0000256" key="1">
    <source>
        <dbReference type="SAM" id="SignalP"/>
    </source>
</evidence>
<gene>
    <name evidence="2" type="ORF">PGTG_22424</name>
</gene>
<dbReference type="EMBL" id="DS178338">
    <property type="protein sequence ID" value="EHS64616.1"/>
    <property type="molecule type" value="Genomic_DNA"/>
</dbReference>
<evidence type="ECO:0000313" key="2">
    <source>
        <dbReference type="EMBL" id="EHS64616.1"/>
    </source>
</evidence>
<evidence type="ECO:0000313" key="3">
    <source>
        <dbReference type="Proteomes" id="UP000008783"/>
    </source>
</evidence>
<proteinExistence type="predicted"/>